<dbReference type="InterPro" id="IPR011711">
    <property type="entry name" value="GntR_C"/>
</dbReference>
<evidence type="ECO:0000256" key="1">
    <source>
        <dbReference type="ARBA" id="ARBA00023015"/>
    </source>
</evidence>
<evidence type="ECO:0000313" key="6">
    <source>
        <dbReference type="Proteomes" id="UP000533900"/>
    </source>
</evidence>
<evidence type="ECO:0000259" key="4">
    <source>
        <dbReference type="PROSITE" id="PS50949"/>
    </source>
</evidence>
<feature type="domain" description="HTH gntR-type" evidence="4">
    <location>
        <begin position="5"/>
        <end position="72"/>
    </location>
</feature>
<dbReference type="Pfam" id="PF00392">
    <property type="entry name" value="GntR"/>
    <property type="match status" value="1"/>
</dbReference>
<keyword evidence="1" id="KW-0805">Transcription regulation</keyword>
<evidence type="ECO:0000256" key="2">
    <source>
        <dbReference type="ARBA" id="ARBA00023125"/>
    </source>
</evidence>
<evidence type="ECO:0000256" key="3">
    <source>
        <dbReference type="ARBA" id="ARBA00023163"/>
    </source>
</evidence>
<dbReference type="GO" id="GO:0003700">
    <property type="term" value="F:DNA-binding transcription factor activity"/>
    <property type="evidence" value="ECO:0007669"/>
    <property type="project" value="InterPro"/>
</dbReference>
<dbReference type="Pfam" id="PF07729">
    <property type="entry name" value="FCD"/>
    <property type="match status" value="1"/>
</dbReference>
<dbReference type="Gene3D" id="1.10.10.10">
    <property type="entry name" value="Winged helix-like DNA-binding domain superfamily/Winged helix DNA-binding domain"/>
    <property type="match status" value="1"/>
</dbReference>
<dbReference type="SUPFAM" id="SSF46785">
    <property type="entry name" value="Winged helix' DNA-binding domain"/>
    <property type="match status" value="1"/>
</dbReference>
<dbReference type="SUPFAM" id="SSF48008">
    <property type="entry name" value="GntR ligand-binding domain-like"/>
    <property type="match status" value="1"/>
</dbReference>
<dbReference type="PANTHER" id="PTHR43537:SF5">
    <property type="entry name" value="UXU OPERON TRANSCRIPTIONAL REGULATOR"/>
    <property type="match status" value="1"/>
</dbReference>
<proteinExistence type="predicted"/>
<keyword evidence="6" id="KW-1185">Reference proteome</keyword>
<dbReference type="RefSeq" id="WP_185789028.1">
    <property type="nucleotide sequence ID" value="NZ_JACLCP010000002.1"/>
</dbReference>
<dbReference type="InterPro" id="IPR036390">
    <property type="entry name" value="WH_DNA-bd_sf"/>
</dbReference>
<organism evidence="5 6">
    <name type="scientific">Winogradskyella flava</name>
    <dbReference type="NCBI Taxonomy" id="1884876"/>
    <lineage>
        <taxon>Bacteria</taxon>
        <taxon>Pseudomonadati</taxon>
        <taxon>Bacteroidota</taxon>
        <taxon>Flavobacteriia</taxon>
        <taxon>Flavobacteriales</taxon>
        <taxon>Flavobacteriaceae</taxon>
        <taxon>Winogradskyella</taxon>
    </lineage>
</organism>
<dbReference type="InterPro" id="IPR036388">
    <property type="entry name" value="WH-like_DNA-bd_sf"/>
</dbReference>
<dbReference type="Gene3D" id="1.20.120.530">
    <property type="entry name" value="GntR ligand-binding domain-like"/>
    <property type="match status" value="1"/>
</dbReference>
<dbReference type="CDD" id="cd07377">
    <property type="entry name" value="WHTH_GntR"/>
    <property type="match status" value="1"/>
</dbReference>
<gene>
    <name evidence="5" type="ORF">H7F21_09500</name>
</gene>
<dbReference type="GO" id="GO:0003677">
    <property type="term" value="F:DNA binding"/>
    <property type="evidence" value="ECO:0007669"/>
    <property type="project" value="UniProtKB-KW"/>
</dbReference>
<dbReference type="EMBL" id="JACLCP010000002">
    <property type="protein sequence ID" value="MBC2845325.1"/>
    <property type="molecule type" value="Genomic_DNA"/>
</dbReference>
<dbReference type="PANTHER" id="PTHR43537">
    <property type="entry name" value="TRANSCRIPTIONAL REGULATOR, GNTR FAMILY"/>
    <property type="match status" value="1"/>
</dbReference>
<dbReference type="Proteomes" id="UP000533900">
    <property type="component" value="Unassembled WGS sequence"/>
</dbReference>
<keyword evidence="2" id="KW-0238">DNA-binding</keyword>
<dbReference type="PROSITE" id="PS50949">
    <property type="entry name" value="HTH_GNTR"/>
    <property type="match status" value="1"/>
</dbReference>
<dbReference type="AlphaFoldDB" id="A0A842IRH2"/>
<protein>
    <submittedName>
        <fullName evidence="5">GntR family transcriptional regulator</fullName>
    </submittedName>
</protein>
<accession>A0A842IRH2</accession>
<dbReference type="InterPro" id="IPR000524">
    <property type="entry name" value="Tscrpt_reg_HTH_GntR"/>
</dbReference>
<evidence type="ECO:0000313" key="5">
    <source>
        <dbReference type="EMBL" id="MBC2845325.1"/>
    </source>
</evidence>
<sequence length="203" mass="23436">MIEKINFRDQVKELLLKKMRQGIINPEKSISLASLARELDVSVTPIREALTQLQTSGIVEAIPNRGFFIPELNSSEAENLYELVVSLESLAIRNSPFSDKIIRKLEVSNRVFKNAKDEIQRINADIDFHNVLTSNYKNPTALKILADLKTRIFFYEVEFMSKTENYSNSDTEHEQIIDHIKNNNLEKACEVLKDNWIKVLKLQ</sequence>
<comment type="caution">
    <text evidence="5">The sequence shown here is derived from an EMBL/GenBank/DDBJ whole genome shotgun (WGS) entry which is preliminary data.</text>
</comment>
<name>A0A842IRH2_9FLAO</name>
<reference evidence="5" key="1">
    <citation type="submission" date="2020-08" db="EMBL/GenBank/DDBJ databases">
        <title>Winogradskyella ouciana sp. nov., isolated from the hadal seawater of the Mariana Trench.</title>
        <authorList>
            <person name="He X."/>
        </authorList>
    </citation>
    <scope>NUCLEOTIDE SEQUENCE [LARGE SCALE GENOMIC DNA]</scope>
    <source>
        <strain evidence="5">KCTC 52348</strain>
    </source>
</reference>
<dbReference type="SMART" id="SM00345">
    <property type="entry name" value="HTH_GNTR"/>
    <property type="match status" value="1"/>
</dbReference>
<keyword evidence="3" id="KW-0804">Transcription</keyword>
<dbReference type="InterPro" id="IPR008920">
    <property type="entry name" value="TF_FadR/GntR_C"/>
</dbReference>